<dbReference type="SUPFAM" id="SSF53756">
    <property type="entry name" value="UDP-Glycosyltransferase/glycogen phosphorylase"/>
    <property type="match status" value="1"/>
</dbReference>
<keyword evidence="6" id="KW-1185">Reference proteome</keyword>
<organism evidence="5 6">
    <name type="scientific">Corynebacterium suedekumii</name>
    <dbReference type="NCBI Taxonomy" id="3049801"/>
    <lineage>
        <taxon>Bacteria</taxon>
        <taxon>Bacillati</taxon>
        <taxon>Actinomycetota</taxon>
        <taxon>Actinomycetes</taxon>
        <taxon>Mycobacteriales</taxon>
        <taxon>Corynebacteriaceae</taxon>
        <taxon>Corynebacterium</taxon>
    </lineage>
</organism>
<evidence type="ECO:0000256" key="2">
    <source>
        <dbReference type="ARBA" id="ARBA00022679"/>
    </source>
</evidence>
<keyword evidence="1" id="KW-0328">Glycosyltransferase</keyword>
<reference evidence="5 6" key="1">
    <citation type="submission" date="2023-05" db="EMBL/GenBank/DDBJ databases">
        <title>Corynebacterium suedekumii sp. nov. and Corynebacterium breve sp. nov. isolated from raw cow's milk.</title>
        <authorList>
            <person name="Baer M.K."/>
            <person name="Mehl L."/>
            <person name="Hellmuth R."/>
            <person name="Marke G."/>
            <person name="Lipski A."/>
        </authorList>
    </citation>
    <scope>NUCLEOTIDE SEQUENCE [LARGE SCALE GENOMIC DNA]</scope>
    <source>
        <strain evidence="5 6">LM112</strain>
    </source>
</reference>
<dbReference type="PANTHER" id="PTHR46401">
    <property type="entry name" value="GLYCOSYLTRANSFERASE WBBK-RELATED"/>
    <property type="match status" value="1"/>
</dbReference>
<dbReference type="Pfam" id="PF13439">
    <property type="entry name" value="Glyco_transf_4"/>
    <property type="match status" value="1"/>
</dbReference>
<dbReference type="CDD" id="cd03809">
    <property type="entry name" value="GT4_MtfB-like"/>
    <property type="match status" value="1"/>
</dbReference>
<evidence type="ECO:0000259" key="3">
    <source>
        <dbReference type="Pfam" id="PF00534"/>
    </source>
</evidence>
<evidence type="ECO:0000313" key="5">
    <source>
        <dbReference type="EMBL" id="WIM70834.1"/>
    </source>
</evidence>
<evidence type="ECO:0000259" key="4">
    <source>
        <dbReference type="Pfam" id="PF13439"/>
    </source>
</evidence>
<keyword evidence="2" id="KW-0808">Transferase</keyword>
<name>A0ABY8VRP6_9CORY</name>
<protein>
    <submittedName>
        <fullName evidence="5">Glycosyltransferase family 1 protein</fullName>
    </submittedName>
</protein>
<accession>A0ABY8VRP6</accession>
<dbReference type="Pfam" id="PF00534">
    <property type="entry name" value="Glycos_transf_1"/>
    <property type="match status" value="1"/>
</dbReference>
<dbReference type="RefSeq" id="WP_284875414.1">
    <property type="nucleotide sequence ID" value="NZ_CP126970.1"/>
</dbReference>
<feature type="domain" description="Glycosyl transferase family 1" evidence="3">
    <location>
        <begin position="183"/>
        <end position="322"/>
    </location>
</feature>
<sequence>MTRRLVFGALALRPNGSGVQTYQRELVREVAALADARDLSLSAVVQEDATTELPDTVTPVTRPVASGVRRALEGLRPVEADIFHGLDVDLPLRQRSATVSTVHDMSVFDTPWAMSRLRAVGEQQLLRSSLRRADALIAVSEFTAERIQALTGRTATVTPLAPAPWARIPAEEEVTQVREKYRLPERFVLQLGTLEPRKRPDIVNDALSRLGVPLVLAGGNTDSPHRPAGSIGLGYIDLADIPALYRAATVVAYASSYEGFGLPPVEAMACGAVVVASAVGGIPEAVGDGAVVVGGLNPDRWREALSPALDDAAFRTDLRTRAVEQVASLTWANTAAATMAVYDTLR</sequence>
<feature type="domain" description="Glycosyltransferase subfamily 4-like N-terminal" evidence="4">
    <location>
        <begin position="58"/>
        <end position="152"/>
    </location>
</feature>
<dbReference type="PANTHER" id="PTHR46401:SF2">
    <property type="entry name" value="GLYCOSYLTRANSFERASE WBBK-RELATED"/>
    <property type="match status" value="1"/>
</dbReference>
<dbReference type="Gene3D" id="3.40.50.2000">
    <property type="entry name" value="Glycogen Phosphorylase B"/>
    <property type="match status" value="2"/>
</dbReference>
<dbReference type="Proteomes" id="UP001238805">
    <property type="component" value="Chromosome"/>
</dbReference>
<dbReference type="EMBL" id="CP126970">
    <property type="protein sequence ID" value="WIM70834.1"/>
    <property type="molecule type" value="Genomic_DNA"/>
</dbReference>
<gene>
    <name evidence="5" type="ORF">QP029_03140</name>
</gene>
<evidence type="ECO:0000313" key="6">
    <source>
        <dbReference type="Proteomes" id="UP001238805"/>
    </source>
</evidence>
<dbReference type="InterPro" id="IPR028098">
    <property type="entry name" value="Glyco_trans_4-like_N"/>
</dbReference>
<dbReference type="InterPro" id="IPR001296">
    <property type="entry name" value="Glyco_trans_1"/>
</dbReference>
<proteinExistence type="predicted"/>
<evidence type="ECO:0000256" key="1">
    <source>
        <dbReference type="ARBA" id="ARBA00022676"/>
    </source>
</evidence>